<gene>
    <name evidence="1" type="ORF">OMM_14502</name>
</gene>
<name>A0A1V1NRR6_9BACT</name>
<proteinExistence type="predicted"/>
<feature type="non-terminal residue" evidence="1">
    <location>
        <position position="296"/>
    </location>
</feature>
<accession>A0A1V1NRR6</accession>
<organism evidence="1 2">
    <name type="scientific">Candidatus Magnetoglobus multicellularis str. Araruama</name>
    <dbReference type="NCBI Taxonomy" id="890399"/>
    <lineage>
        <taxon>Bacteria</taxon>
        <taxon>Pseudomonadati</taxon>
        <taxon>Thermodesulfobacteriota</taxon>
        <taxon>Desulfobacteria</taxon>
        <taxon>Desulfobacterales</taxon>
        <taxon>Desulfobacteraceae</taxon>
        <taxon>Candidatus Magnetoglobus</taxon>
    </lineage>
</organism>
<dbReference type="EMBL" id="ATBP01002987">
    <property type="protein sequence ID" value="ETR65280.1"/>
    <property type="molecule type" value="Genomic_DNA"/>
</dbReference>
<evidence type="ECO:0000313" key="1">
    <source>
        <dbReference type="EMBL" id="ETR65280.1"/>
    </source>
</evidence>
<evidence type="ECO:0000313" key="2">
    <source>
        <dbReference type="Proteomes" id="UP000189670"/>
    </source>
</evidence>
<dbReference type="Gene3D" id="2.60.40.680">
    <property type="match status" value="1"/>
</dbReference>
<dbReference type="Proteomes" id="UP000189670">
    <property type="component" value="Unassembled WGS sequence"/>
</dbReference>
<dbReference type="AlphaFoldDB" id="A0A1V1NRR6"/>
<protein>
    <submittedName>
        <fullName evidence="1">Uncharacterized protein</fullName>
    </submittedName>
</protein>
<reference evidence="2" key="1">
    <citation type="submission" date="2012-11" db="EMBL/GenBank/DDBJ databases">
        <authorList>
            <person name="Lucero-Rivera Y.E."/>
            <person name="Tovar-Ramirez D."/>
        </authorList>
    </citation>
    <scope>NUCLEOTIDE SEQUENCE [LARGE SCALE GENOMIC DNA]</scope>
    <source>
        <strain evidence="2">Araruama</strain>
    </source>
</reference>
<sequence length="296" mass="32696">MPGTLHVWAYTDAAPDDHVGEIIQSIQANETLDVTLNLPEGTYFLKSYIDTNDNNSLDPGEPVCTHETTIVIGENDYPDIIACELSDLRTYQIISTKPEQPKAIVGRQLSFDLKYTTTDNNNMLSGIGLRIHYDSNFLSINSAGINQILTGIAGDPLIKDEDIEDGDLNTDKVIVLFWSDPLNAKWPSVTLPTTLCKLNFDVNSEKIREEKSTIHFTSSTNPSGYMFYAAPLQLTLRDFCLDIDGNGIEDALTDGLLILRYLAGLTEGNSLIGNAIGSNSIREYDNEIAEYIQSGY</sequence>
<comment type="caution">
    <text evidence="1">The sequence shown here is derived from an EMBL/GenBank/DDBJ whole genome shotgun (WGS) entry which is preliminary data.</text>
</comment>